<organism evidence="2 3">
    <name type="scientific">Terriglobus roseus</name>
    <dbReference type="NCBI Taxonomy" id="392734"/>
    <lineage>
        <taxon>Bacteria</taxon>
        <taxon>Pseudomonadati</taxon>
        <taxon>Acidobacteriota</taxon>
        <taxon>Terriglobia</taxon>
        <taxon>Terriglobales</taxon>
        <taxon>Acidobacteriaceae</taxon>
        <taxon>Terriglobus</taxon>
    </lineage>
</organism>
<dbReference type="Proteomes" id="UP000182427">
    <property type="component" value="Chromosome I"/>
</dbReference>
<gene>
    <name evidence="2" type="ORF">SAMN05444167_1950</name>
</gene>
<feature type="transmembrane region" description="Helical" evidence="1">
    <location>
        <begin position="228"/>
        <end position="246"/>
    </location>
</feature>
<dbReference type="OrthoDB" id="116843at2"/>
<dbReference type="EMBL" id="LT629690">
    <property type="protein sequence ID" value="SDF28491.1"/>
    <property type="molecule type" value="Genomic_DNA"/>
</dbReference>
<reference evidence="2 3" key="1">
    <citation type="submission" date="2016-10" db="EMBL/GenBank/DDBJ databases">
        <authorList>
            <person name="de Groot N.N."/>
        </authorList>
    </citation>
    <scope>NUCLEOTIDE SEQUENCE [LARGE SCALE GENOMIC DNA]</scope>
    <source>
        <strain evidence="2 3">GAS232</strain>
    </source>
</reference>
<dbReference type="AlphaFoldDB" id="A0A1G7JUF3"/>
<keyword evidence="3" id="KW-1185">Reference proteome</keyword>
<feature type="transmembrane region" description="Helical" evidence="1">
    <location>
        <begin position="75"/>
        <end position="92"/>
    </location>
</feature>
<name>A0A1G7JUF3_9BACT</name>
<feature type="transmembrane region" description="Helical" evidence="1">
    <location>
        <begin position="178"/>
        <end position="196"/>
    </location>
</feature>
<feature type="transmembrane region" description="Helical" evidence="1">
    <location>
        <begin position="12"/>
        <end position="33"/>
    </location>
</feature>
<keyword evidence="1" id="KW-0472">Membrane</keyword>
<feature type="transmembrane region" description="Helical" evidence="1">
    <location>
        <begin position="203"/>
        <end position="222"/>
    </location>
</feature>
<evidence type="ECO:0008006" key="4">
    <source>
        <dbReference type="Google" id="ProtNLM"/>
    </source>
</evidence>
<protein>
    <recommendedName>
        <fullName evidence="4">DoxX protein</fullName>
    </recommendedName>
</protein>
<evidence type="ECO:0000313" key="3">
    <source>
        <dbReference type="Proteomes" id="UP000182427"/>
    </source>
</evidence>
<feature type="transmembrane region" description="Helical" evidence="1">
    <location>
        <begin position="98"/>
        <end position="119"/>
    </location>
</feature>
<proteinExistence type="predicted"/>
<evidence type="ECO:0000256" key="1">
    <source>
        <dbReference type="SAM" id="Phobius"/>
    </source>
</evidence>
<dbReference type="RefSeq" id="WP_083344963.1">
    <property type="nucleotide sequence ID" value="NZ_LT629690.1"/>
</dbReference>
<keyword evidence="1" id="KW-1133">Transmembrane helix</keyword>
<feature type="transmembrane region" description="Helical" evidence="1">
    <location>
        <begin position="45"/>
        <end position="63"/>
    </location>
</feature>
<sequence>MNRQLQPALTAFALGLIGLGVLALIYGDFALVWQPVPMSLPSRSAFAYGSGLLMLFGGIGLLFRVSSTWSARILFPYLFLWMLLKVPALLVAPKLEAVWLGFGEIAVLFAAGWIVFATFAEVSSASILSFLSGEKGTRMAAILFGISLIPIGLSHIFYTKQTVDLIPTWIPSRTALAYLTGVGQIICGAAVLFSIVPCVAAAVEAGMVSLFAMFVWLPAILASPKTRLPWTAFFITWFFASSAWVVSRGISSDVEANNIGKNKRR</sequence>
<feature type="transmembrane region" description="Helical" evidence="1">
    <location>
        <begin position="140"/>
        <end position="158"/>
    </location>
</feature>
<evidence type="ECO:0000313" key="2">
    <source>
        <dbReference type="EMBL" id="SDF28491.1"/>
    </source>
</evidence>
<keyword evidence="1" id="KW-0812">Transmembrane</keyword>
<accession>A0A1G7JUF3</accession>